<reference evidence="2 3" key="1">
    <citation type="submission" date="2024-01" db="EMBL/GenBank/DDBJ databases">
        <authorList>
            <person name="Alioto T."/>
            <person name="Alioto T."/>
            <person name="Gomez Garrido J."/>
        </authorList>
    </citation>
    <scope>NUCLEOTIDE SEQUENCE [LARGE SCALE GENOMIC DNA]</scope>
</reference>
<organism evidence="2 3">
    <name type="scientific">Scomber scombrus</name>
    <name type="common">Atlantic mackerel</name>
    <name type="synonym">Scomber vernalis</name>
    <dbReference type="NCBI Taxonomy" id="13677"/>
    <lineage>
        <taxon>Eukaryota</taxon>
        <taxon>Metazoa</taxon>
        <taxon>Chordata</taxon>
        <taxon>Craniata</taxon>
        <taxon>Vertebrata</taxon>
        <taxon>Euteleostomi</taxon>
        <taxon>Actinopterygii</taxon>
        <taxon>Neopterygii</taxon>
        <taxon>Teleostei</taxon>
        <taxon>Neoteleostei</taxon>
        <taxon>Acanthomorphata</taxon>
        <taxon>Pelagiaria</taxon>
        <taxon>Scombriformes</taxon>
        <taxon>Scombridae</taxon>
        <taxon>Scomber</taxon>
    </lineage>
</organism>
<keyword evidence="3" id="KW-1185">Reference proteome</keyword>
<accession>A0AAV1N9Q8</accession>
<name>A0AAV1N9Q8_SCOSC</name>
<evidence type="ECO:0000313" key="3">
    <source>
        <dbReference type="Proteomes" id="UP001314229"/>
    </source>
</evidence>
<evidence type="ECO:0000256" key="1">
    <source>
        <dbReference type="SAM" id="MobiDB-lite"/>
    </source>
</evidence>
<comment type="caution">
    <text evidence="2">The sequence shown here is derived from an EMBL/GenBank/DDBJ whole genome shotgun (WGS) entry which is preliminary data.</text>
</comment>
<evidence type="ECO:0000313" key="2">
    <source>
        <dbReference type="EMBL" id="CAK6956244.1"/>
    </source>
</evidence>
<dbReference type="AlphaFoldDB" id="A0AAV1N9Q8"/>
<dbReference type="EMBL" id="CAWUFR010000024">
    <property type="protein sequence ID" value="CAK6956244.1"/>
    <property type="molecule type" value="Genomic_DNA"/>
</dbReference>
<gene>
    <name evidence="2" type="ORF">FSCOSCO3_A017737</name>
</gene>
<proteinExistence type="predicted"/>
<feature type="region of interest" description="Disordered" evidence="1">
    <location>
        <begin position="1"/>
        <end position="26"/>
    </location>
</feature>
<feature type="compositionally biased region" description="Basic and acidic residues" evidence="1">
    <location>
        <begin position="1"/>
        <end position="17"/>
    </location>
</feature>
<protein>
    <submittedName>
        <fullName evidence="2">Uncharacterized protein</fullName>
    </submittedName>
</protein>
<sequence length="72" mass="8078">MGKLLEKRHSSRDEDTGARTQSPKARLQHTVLGIVSTIFQSHTSREEKRCLILSSPSLLSVKVLNHVEPSQQ</sequence>
<dbReference type="Proteomes" id="UP001314229">
    <property type="component" value="Unassembled WGS sequence"/>
</dbReference>